<feature type="compositionally biased region" description="Polar residues" evidence="2">
    <location>
        <begin position="457"/>
        <end position="471"/>
    </location>
</feature>
<dbReference type="AlphaFoldDB" id="A0A9Q0P8N7"/>
<protein>
    <recommendedName>
        <fullName evidence="7">UBX domain-containing protein</fullName>
    </recommendedName>
</protein>
<feature type="domain" description="UBX" evidence="3">
    <location>
        <begin position="311"/>
        <end position="389"/>
    </location>
</feature>
<keyword evidence="6" id="KW-1185">Reference proteome</keyword>
<dbReference type="InterPro" id="IPR029071">
    <property type="entry name" value="Ubiquitin-like_domsf"/>
</dbReference>
<reference evidence="5" key="1">
    <citation type="submission" date="2022-11" db="EMBL/GenBank/DDBJ databases">
        <authorList>
            <person name="Hyden B.L."/>
            <person name="Feng K."/>
            <person name="Yates T."/>
            <person name="Jawdy S."/>
            <person name="Smart L.B."/>
            <person name="Muchero W."/>
        </authorList>
    </citation>
    <scope>NUCLEOTIDE SEQUENCE</scope>
    <source>
        <tissue evidence="5">Shoot tip</tissue>
    </source>
</reference>
<reference evidence="5" key="2">
    <citation type="journal article" date="2023" name="Int. J. Mol. Sci.">
        <title>De Novo Assembly and Annotation of 11 Diverse Shrub Willow (Salix) Genomes Reveals Novel Gene Organization in Sex-Linked Regions.</title>
        <authorList>
            <person name="Hyden B."/>
            <person name="Feng K."/>
            <person name="Yates T.B."/>
            <person name="Jawdy S."/>
            <person name="Cereghino C."/>
            <person name="Smart L.B."/>
            <person name="Muchero W."/>
        </authorList>
    </citation>
    <scope>NUCLEOTIDE SEQUENCE [LARGE SCALE GENOMIC DNA]</scope>
    <source>
        <tissue evidence="5">Shoot tip</tissue>
    </source>
</reference>
<evidence type="ECO:0000256" key="2">
    <source>
        <dbReference type="SAM" id="MobiDB-lite"/>
    </source>
</evidence>
<feature type="region of interest" description="Disordered" evidence="2">
    <location>
        <begin position="392"/>
        <end position="419"/>
    </location>
</feature>
<dbReference type="PANTHER" id="PTHR47770">
    <property type="entry name" value="PLANT UBX DOMAIN-CONTAINING PROTEIN 11"/>
    <property type="match status" value="1"/>
</dbReference>
<accession>A0A9Q0P8N7</accession>
<dbReference type="PROSITE" id="PS50033">
    <property type="entry name" value="UBX"/>
    <property type="match status" value="1"/>
</dbReference>
<dbReference type="Proteomes" id="UP001151529">
    <property type="component" value="Chromosome 17"/>
</dbReference>
<evidence type="ECO:0000313" key="5">
    <source>
        <dbReference type="EMBL" id="KAJ6683482.1"/>
    </source>
</evidence>
<evidence type="ECO:0008006" key="7">
    <source>
        <dbReference type="Google" id="ProtNLM"/>
    </source>
</evidence>
<evidence type="ECO:0000259" key="4">
    <source>
        <dbReference type="PROSITE" id="PS50053"/>
    </source>
</evidence>
<feature type="compositionally biased region" description="Low complexity" evidence="2">
    <location>
        <begin position="400"/>
        <end position="417"/>
    </location>
</feature>
<dbReference type="InterPro" id="IPR000626">
    <property type="entry name" value="Ubiquitin-like_dom"/>
</dbReference>
<feature type="region of interest" description="Disordered" evidence="2">
    <location>
        <begin position="443"/>
        <end position="544"/>
    </location>
</feature>
<dbReference type="EMBL" id="JAPFFL010000013">
    <property type="protein sequence ID" value="KAJ6683482.1"/>
    <property type="molecule type" value="Genomic_DNA"/>
</dbReference>
<feature type="region of interest" description="Disordered" evidence="2">
    <location>
        <begin position="134"/>
        <end position="168"/>
    </location>
</feature>
<feature type="region of interest" description="Disordered" evidence="2">
    <location>
        <begin position="186"/>
        <end position="235"/>
    </location>
</feature>
<evidence type="ECO:0000259" key="3">
    <source>
        <dbReference type="PROSITE" id="PS50033"/>
    </source>
</evidence>
<feature type="compositionally biased region" description="Polar residues" evidence="2">
    <location>
        <begin position="198"/>
        <end position="220"/>
    </location>
</feature>
<dbReference type="CDD" id="cd01767">
    <property type="entry name" value="UBX"/>
    <property type="match status" value="1"/>
</dbReference>
<evidence type="ECO:0000313" key="6">
    <source>
        <dbReference type="Proteomes" id="UP001151529"/>
    </source>
</evidence>
<feature type="compositionally biased region" description="Low complexity" evidence="2">
    <location>
        <begin position="443"/>
        <end position="456"/>
    </location>
</feature>
<dbReference type="SUPFAM" id="SSF52833">
    <property type="entry name" value="Thioredoxin-like"/>
    <property type="match status" value="1"/>
</dbReference>
<dbReference type="Gene3D" id="3.40.30.10">
    <property type="entry name" value="Glutaredoxin"/>
    <property type="match status" value="1"/>
</dbReference>
<feature type="compositionally biased region" description="Low complexity" evidence="2">
    <location>
        <begin position="476"/>
        <end position="487"/>
    </location>
</feature>
<dbReference type="Pfam" id="PF23187">
    <property type="entry name" value="UBX7_N"/>
    <property type="match status" value="1"/>
</dbReference>
<keyword evidence="1" id="KW-0833">Ubl conjugation pathway</keyword>
<name>A0A9Q0P8N7_SALVM</name>
<feature type="compositionally biased region" description="Polar residues" evidence="2">
    <location>
        <begin position="488"/>
        <end position="509"/>
    </location>
</feature>
<gene>
    <name evidence="5" type="ORF">OIU85_007195</name>
</gene>
<feature type="compositionally biased region" description="Low complexity" evidence="2">
    <location>
        <begin position="134"/>
        <end position="163"/>
    </location>
</feature>
<feature type="domain" description="Ubiquitin-like" evidence="4">
    <location>
        <begin position="316"/>
        <end position="396"/>
    </location>
</feature>
<dbReference type="PANTHER" id="PTHR47770:SF1">
    <property type="entry name" value="PLANT UBX DOMAIN-CONTAINING PROTEIN 11"/>
    <property type="match status" value="1"/>
</dbReference>
<proteinExistence type="predicted"/>
<dbReference type="SUPFAM" id="SSF54236">
    <property type="entry name" value="Ubiquitin-like"/>
    <property type="match status" value="1"/>
</dbReference>
<dbReference type="SMART" id="SM00166">
    <property type="entry name" value="UBX"/>
    <property type="match status" value="1"/>
</dbReference>
<sequence length="544" mass="58388">MESSVSAVTFKGSIPEAILESKKQKKLFVVYISGENVESAELEKSTWADSKVTESLSKYCILLHIKEGSTDAMNFSAIYPQKSSPCITAIGYNGVQLWQSEGFVTAEVLASGLEKAWFSLHIQETTATALTAALNSKQSEPPSSGSSDIGSSRQGSSSGTVVSPPLVDSHTQPLELETQAASEVIEEKTSHGLPISEETITNLDDKTSTTSLNVQKSQTTGDERSTCPTDEDNKLPSSITKSDHTIADHIFSGAEDGLLAQDKIIGNHSGAPRETSSALTTTEIKEAGGDKKAKSTNGLGPGTLEDKKSINVLSEVHLNIRLPDGVSLQEKFSVTSTLRMVKDYVDRNHAGGIGAYDLAIPYPRKTFSDQDLSKSLSELALLNRQALMVVPRQRATSYQRGGSSSDRATTTTSSDSANANDGGYFAYVKRVLSYVNPLSYFGGSASSSSSGQAQSGTWEYSPNSTPQNNTARTDRPYSSYSPNQNSSATGRNDSQGRRTTASRIGSNIHTLKHDDDDDDDGRFKDRNSFWNGNSTEYGGNNDGK</sequence>
<feature type="compositionally biased region" description="Polar residues" evidence="2">
    <location>
        <begin position="528"/>
        <end position="538"/>
    </location>
</feature>
<dbReference type="Pfam" id="PF00789">
    <property type="entry name" value="UBX"/>
    <property type="match status" value="1"/>
</dbReference>
<evidence type="ECO:0000256" key="1">
    <source>
        <dbReference type="ARBA" id="ARBA00022786"/>
    </source>
</evidence>
<dbReference type="OrthoDB" id="2445133at2759"/>
<dbReference type="InterPro" id="IPR001012">
    <property type="entry name" value="UBX_dom"/>
</dbReference>
<organism evidence="5 6">
    <name type="scientific">Salix viminalis</name>
    <name type="common">Common osier</name>
    <name type="synonym">Basket willow</name>
    <dbReference type="NCBI Taxonomy" id="40686"/>
    <lineage>
        <taxon>Eukaryota</taxon>
        <taxon>Viridiplantae</taxon>
        <taxon>Streptophyta</taxon>
        <taxon>Embryophyta</taxon>
        <taxon>Tracheophyta</taxon>
        <taxon>Spermatophyta</taxon>
        <taxon>Magnoliopsida</taxon>
        <taxon>eudicotyledons</taxon>
        <taxon>Gunneridae</taxon>
        <taxon>Pentapetalae</taxon>
        <taxon>rosids</taxon>
        <taxon>fabids</taxon>
        <taxon>Malpighiales</taxon>
        <taxon>Salicaceae</taxon>
        <taxon>Saliceae</taxon>
        <taxon>Salix</taxon>
    </lineage>
</organism>
<dbReference type="PROSITE" id="PS50053">
    <property type="entry name" value="UBIQUITIN_2"/>
    <property type="match status" value="1"/>
</dbReference>
<dbReference type="Gene3D" id="3.10.20.90">
    <property type="entry name" value="Phosphatidylinositol 3-kinase Catalytic Subunit, Chain A, domain 1"/>
    <property type="match status" value="1"/>
</dbReference>
<comment type="caution">
    <text evidence="5">The sequence shown here is derived from an EMBL/GenBank/DDBJ whole genome shotgun (WGS) entry which is preliminary data.</text>
</comment>
<dbReference type="InterPro" id="IPR036249">
    <property type="entry name" value="Thioredoxin-like_sf"/>
</dbReference>